<comment type="caution">
    <text evidence="2">The sequence shown here is derived from an EMBL/GenBank/DDBJ whole genome shotgun (WGS) entry which is preliminary data.</text>
</comment>
<feature type="compositionally biased region" description="Basic and acidic residues" evidence="1">
    <location>
        <begin position="148"/>
        <end position="199"/>
    </location>
</feature>
<feature type="region of interest" description="Disordered" evidence="1">
    <location>
        <begin position="311"/>
        <end position="341"/>
    </location>
</feature>
<dbReference type="PRINTS" id="PR01217">
    <property type="entry name" value="PRICHEXTENSN"/>
</dbReference>
<feature type="compositionally biased region" description="Polar residues" evidence="1">
    <location>
        <begin position="282"/>
        <end position="293"/>
    </location>
</feature>
<feature type="compositionally biased region" description="Low complexity" evidence="1">
    <location>
        <begin position="252"/>
        <end position="264"/>
    </location>
</feature>
<dbReference type="InParanoid" id="A0A7J7CGX0"/>
<feature type="compositionally biased region" description="Low complexity" evidence="1">
    <location>
        <begin position="79"/>
        <end position="105"/>
    </location>
</feature>
<accession>A0A7J7CGX0</accession>
<keyword evidence="3" id="KW-1185">Reference proteome</keyword>
<sequence length="341" mass="36326">MATQQTPARPWFRLASIARQPAPQAPAAEPAPPLPRPPLARPTLRPVAQPQSQSQPTQTEPTPPPPTAAPQPPAPRAPASPAAPTSPTPKTASTTPTTVTARVPSPAQPSPRTLKPAIETPPQSPKPKPTAPPPSPLTLPPSQIKPNAEPESKSPPEAEQKDVLMQKTIEKVNDDTHKPRIDHTGKQGVVKEADTEEKAHRKKFSSSDTEEEGIRIITIAGENKGALMEVIKSPKKNGFEGLYKKGNPGGTSSDSSSEFKSYSSSEEEGNRNMKKDKKNRAMSMNSTPMSAFMNSNVQGVNNSVVFKSSCTHSDPGVHLALSRNPSNGGFHAKGRSNGYDS</sequence>
<evidence type="ECO:0000313" key="2">
    <source>
        <dbReference type="EMBL" id="KAF5733281.1"/>
    </source>
</evidence>
<dbReference type="PANTHER" id="PTHR33472:SF1">
    <property type="entry name" value="EXTENSIN-RELATED"/>
    <property type="match status" value="1"/>
</dbReference>
<evidence type="ECO:0000313" key="3">
    <source>
        <dbReference type="Proteomes" id="UP000593562"/>
    </source>
</evidence>
<reference evidence="2 3" key="1">
    <citation type="journal article" date="2020" name="Nat. Commun.">
        <title>Genome of Tripterygium wilfordii and identification of cytochrome P450 involved in triptolide biosynthesis.</title>
        <authorList>
            <person name="Tu L."/>
            <person name="Su P."/>
            <person name="Zhang Z."/>
            <person name="Gao L."/>
            <person name="Wang J."/>
            <person name="Hu T."/>
            <person name="Zhou J."/>
            <person name="Zhang Y."/>
            <person name="Zhao Y."/>
            <person name="Liu Y."/>
            <person name="Song Y."/>
            <person name="Tong Y."/>
            <person name="Lu Y."/>
            <person name="Yang J."/>
            <person name="Xu C."/>
            <person name="Jia M."/>
            <person name="Peters R.J."/>
            <person name="Huang L."/>
            <person name="Gao W."/>
        </authorList>
    </citation>
    <scope>NUCLEOTIDE SEQUENCE [LARGE SCALE GENOMIC DNA]</scope>
    <source>
        <strain evidence="3">cv. XIE 37</strain>
        <tissue evidence="2">Leaf</tissue>
    </source>
</reference>
<feature type="compositionally biased region" description="Pro residues" evidence="1">
    <location>
        <begin position="29"/>
        <end position="40"/>
    </location>
</feature>
<dbReference type="Proteomes" id="UP000593562">
    <property type="component" value="Unassembled WGS sequence"/>
</dbReference>
<gene>
    <name evidence="2" type="ORF">HS088_TW17G00823</name>
</gene>
<feature type="region of interest" description="Disordered" evidence="1">
    <location>
        <begin position="237"/>
        <end position="294"/>
    </location>
</feature>
<evidence type="ECO:0000256" key="1">
    <source>
        <dbReference type="SAM" id="MobiDB-lite"/>
    </source>
</evidence>
<feature type="region of interest" description="Disordered" evidence="1">
    <location>
        <begin position="1"/>
        <end position="212"/>
    </location>
</feature>
<feature type="compositionally biased region" description="Low complexity" evidence="1">
    <location>
        <begin position="18"/>
        <end position="28"/>
    </location>
</feature>
<proteinExistence type="predicted"/>
<name>A0A7J7CGX0_TRIWF</name>
<protein>
    <recommendedName>
        <fullName evidence="4">Vegetative cell wall protein gp1-like</fullName>
    </recommendedName>
</protein>
<dbReference type="PANTHER" id="PTHR33472">
    <property type="entry name" value="OS01G0106600 PROTEIN"/>
    <property type="match status" value="1"/>
</dbReference>
<dbReference type="AlphaFoldDB" id="A0A7J7CGX0"/>
<feature type="compositionally biased region" description="Pro residues" evidence="1">
    <location>
        <begin position="122"/>
        <end position="139"/>
    </location>
</feature>
<dbReference type="OrthoDB" id="1939627at2759"/>
<evidence type="ECO:0008006" key="4">
    <source>
        <dbReference type="Google" id="ProtNLM"/>
    </source>
</evidence>
<feature type="compositionally biased region" description="Low complexity" evidence="1">
    <location>
        <begin position="41"/>
        <end position="60"/>
    </location>
</feature>
<feature type="compositionally biased region" description="Pro residues" evidence="1">
    <location>
        <begin position="61"/>
        <end position="78"/>
    </location>
</feature>
<organism evidence="2 3">
    <name type="scientific">Tripterygium wilfordii</name>
    <name type="common">Thunder God vine</name>
    <dbReference type="NCBI Taxonomy" id="458696"/>
    <lineage>
        <taxon>Eukaryota</taxon>
        <taxon>Viridiplantae</taxon>
        <taxon>Streptophyta</taxon>
        <taxon>Embryophyta</taxon>
        <taxon>Tracheophyta</taxon>
        <taxon>Spermatophyta</taxon>
        <taxon>Magnoliopsida</taxon>
        <taxon>eudicotyledons</taxon>
        <taxon>Gunneridae</taxon>
        <taxon>Pentapetalae</taxon>
        <taxon>rosids</taxon>
        <taxon>fabids</taxon>
        <taxon>Celastrales</taxon>
        <taxon>Celastraceae</taxon>
        <taxon>Tripterygium</taxon>
    </lineage>
</organism>
<dbReference type="EMBL" id="JAAARO010000017">
    <property type="protein sequence ID" value="KAF5733281.1"/>
    <property type="molecule type" value="Genomic_DNA"/>
</dbReference>